<evidence type="ECO:0000256" key="12">
    <source>
        <dbReference type="ARBA" id="ARBA00023273"/>
    </source>
</evidence>
<evidence type="ECO:0000256" key="18">
    <source>
        <dbReference type="ARBA" id="ARBA00043210"/>
    </source>
</evidence>
<dbReference type="SUPFAM" id="SSF54637">
    <property type="entry name" value="Thioesterase/thiol ester dehydrase-isomerase"/>
    <property type="match status" value="1"/>
</dbReference>
<accession>A0A1G6NZH3</accession>
<evidence type="ECO:0000256" key="3">
    <source>
        <dbReference type="ARBA" id="ARBA00004632"/>
    </source>
</evidence>
<dbReference type="CDD" id="cd03443">
    <property type="entry name" value="PaaI_thioesterase"/>
    <property type="match status" value="1"/>
</dbReference>
<gene>
    <name evidence="25" type="ORF">SAMN04487864_11812</name>
</gene>
<organism evidence="25 26">
    <name type="scientific">Succiniclasticum ruminis</name>
    <dbReference type="NCBI Taxonomy" id="40841"/>
    <lineage>
        <taxon>Bacteria</taxon>
        <taxon>Bacillati</taxon>
        <taxon>Bacillota</taxon>
        <taxon>Negativicutes</taxon>
        <taxon>Acidaminococcales</taxon>
        <taxon>Acidaminococcaceae</taxon>
        <taxon>Succiniclasticum</taxon>
    </lineage>
</organism>
<sequence>MESIQNNMLPQHLQMNETERKLLAEEEKKYGTKLMEMPKDQKYGMCFACGEENPVGLHLHFFWIPNGVMAFFTPKPEHQSYNGRMHGGLITVLLDEIMGNYLFKKEGVPAYTARIDLRFRTPVQIGTTIRCEGHEVKRKGRLVVMEGVIINPDGTVAAEATSTLMLEK</sequence>
<comment type="catalytic activity">
    <reaction evidence="20">
        <text>hexadecanoyl-CoA + H2O = hexadecanoate + CoA + H(+)</text>
        <dbReference type="Rhea" id="RHEA:16645"/>
        <dbReference type="ChEBI" id="CHEBI:7896"/>
        <dbReference type="ChEBI" id="CHEBI:15377"/>
        <dbReference type="ChEBI" id="CHEBI:15378"/>
        <dbReference type="ChEBI" id="CHEBI:57287"/>
        <dbReference type="ChEBI" id="CHEBI:57379"/>
        <dbReference type="EC" id="3.1.2.2"/>
    </reaction>
    <physiologicalReaction direction="left-to-right" evidence="20">
        <dbReference type="Rhea" id="RHEA:16646"/>
    </physiologicalReaction>
</comment>
<dbReference type="EC" id="3.1.2.2" evidence="16"/>
<evidence type="ECO:0000259" key="24">
    <source>
        <dbReference type="Pfam" id="PF03061"/>
    </source>
</evidence>
<dbReference type="Pfam" id="PF03061">
    <property type="entry name" value="4HBT"/>
    <property type="match status" value="1"/>
</dbReference>
<evidence type="ECO:0000256" key="7">
    <source>
        <dbReference type="ARBA" id="ARBA00022801"/>
    </source>
</evidence>
<comment type="catalytic activity">
    <reaction evidence="14">
        <text>(9Z)-octadecenoyl-CoA + H2O = (9Z)-octadecenoate + CoA + H(+)</text>
        <dbReference type="Rhea" id="RHEA:40139"/>
        <dbReference type="ChEBI" id="CHEBI:15377"/>
        <dbReference type="ChEBI" id="CHEBI:15378"/>
        <dbReference type="ChEBI" id="CHEBI:30823"/>
        <dbReference type="ChEBI" id="CHEBI:57287"/>
        <dbReference type="ChEBI" id="CHEBI:57387"/>
    </reaction>
    <physiologicalReaction direction="left-to-right" evidence="14">
        <dbReference type="Rhea" id="RHEA:40140"/>
    </physiologicalReaction>
</comment>
<evidence type="ECO:0000256" key="17">
    <source>
        <dbReference type="ARBA" id="ARBA00040123"/>
    </source>
</evidence>
<evidence type="ECO:0000256" key="16">
    <source>
        <dbReference type="ARBA" id="ARBA00038848"/>
    </source>
</evidence>
<evidence type="ECO:0000256" key="11">
    <source>
        <dbReference type="ARBA" id="ARBA00023136"/>
    </source>
</evidence>
<keyword evidence="26" id="KW-1185">Reference proteome</keyword>
<keyword evidence="6" id="KW-0053">Apoptosis</keyword>
<comment type="catalytic activity">
    <reaction evidence="21">
        <text>decanoyl-CoA + H2O = decanoate + CoA + H(+)</text>
        <dbReference type="Rhea" id="RHEA:40059"/>
        <dbReference type="ChEBI" id="CHEBI:15377"/>
        <dbReference type="ChEBI" id="CHEBI:15378"/>
        <dbReference type="ChEBI" id="CHEBI:27689"/>
        <dbReference type="ChEBI" id="CHEBI:57287"/>
        <dbReference type="ChEBI" id="CHEBI:61430"/>
    </reaction>
    <physiologicalReaction direction="left-to-right" evidence="21">
        <dbReference type="Rhea" id="RHEA:40060"/>
    </physiologicalReaction>
</comment>
<dbReference type="PANTHER" id="PTHR12418">
    <property type="entry name" value="ACYL-COENZYME A THIOESTERASE THEM4"/>
    <property type="match status" value="1"/>
</dbReference>
<proteinExistence type="inferred from homology"/>
<dbReference type="GO" id="GO:0016020">
    <property type="term" value="C:membrane"/>
    <property type="evidence" value="ECO:0007669"/>
    <property type="project" value="UniProtKB-SubCell"/>
</dbReference>
<dbReference type="AlphaFoldDB" id="A0A1G6NZH3"/>
<dbReference type="Proteomes" id="UP000198943">
    <property type="component" value="Unassembled WGS sequence"/>
</dbReference>
<reference evidence="26" key="1">
    <citation type="submission" date="2016-10" db="EMBL/GenBank/DDBJ databases">
        <authorList>
            <person name="Varghese N."/>
            <person name="Submissions S."/>
        </authorList>
    </citation>
    <scope>NUCLEOTIDE SEQUENCE [LARGE SCALE GENOMIC DNA]</scope>
    <source>
        <strain evidence="26">DSM 11005</strain>
    </source>
</reference>
<evidence type="ECO:0000256" key="8">
    <source>
        <dbReference type="ARBA" id="ARBA00022832"/>
    </source>
</evidence>
<evidence type="ECO:0000256" key="9">
    <source>
        <dbReference type="ARBA" id="ARBA00022946"/>
    </source>
</evidence>
<dbReference type="RefSeq" id="WP_256324824.1">
    <property type="nucleotide sequence ID" value="NZ_FMYW01000018.1"/>
</dbReference>
<evidence type="ECO:0000256" key="20">
    <source>
        <dbReference type="ARBA" id="ARBA00047734"/>
    </source>
</evidence>
<evidence type="ECO:0000256" key="4">
    <source>
        <dbReference type="ARBA" id="ARBA00022475"/>
    </source>
</evidence>
<evidence type="ECO:0000313" key="26">
    <source>
        <dbReference type="Proteomes" id="UP000198943"/>
    </source>
</evidence>
<keyword evidence="9" id="KW-0809">Transit peptide</keyword>
<dbReference type="GO" id="GO:0005737">
    <property type="term" value="C:cytoplasm"/>
    <property type="evidence" value="ECO:0007669"/>
    <property type="project" value="UniProtKB-SubCell"/>
</dbReference>
<evidence type="ECO:0000256" key="14">
    <source>
        <dbReference type="ARBA" id="ARBA00037002"/>
    </source>
</evidence>
<keyword evidence="11" id="KW-0472">Membrane</keyword>
<evidence type="ECO:0000256" key="21">
    <source>
        <dbReference type="ARBA" id="ARBA00047969"/>
    </source>
</evidence>
<keyword evidence="8" id="KW-0276">Fatty acid metabolism</keyword>
<name>A0A1G6NZH3_9FIRM</name>
<keyword evidence="7" id="KW-0378">Hydrolase</keyword>
<comment type="subcellular location">
    <subcellularLocation>
        <location evidence="3">Cell projection</location>
        <location evidence="3">Ruffle membrane</location>
    </subcellularLocation>
    <subcellularLocation>
        <location evidence="2">Cytoplasm</location>
    </subcellularLocation>
    <subcellularLocation>
        <location evidence="1">Membrane</location>
        <topology evidence="1">Peripheral membrane protein</topology>
    </subcellularLocation>
</comment>
<keyword evidence="12" id="KW-0966">Cell projection</keyword>
<evidence type="ECO:0000256" key="13">
    <source>
        <dbReference type="ARBA" id="ARBA00035852"/>
    </source>
</evidence>
<protein>
    <recommendedName>
        <fullName evidence="17">Acyl-coenzyme A thioesterase THEM4</fullName>
        <ecNumber evidence="16">3.1.2.2</ecNumber>
    </recommendedName>
    <alternativeName>
        <fullName evidence="18">Thioesterase superfamily member 4</fullName>
    </alternativeName>
</protein>
<keyword evidence="5" id="KW-0963">Cytoplasm</keyword>
<keyword evidence="4" id="KW-1003">Cell membrane</keyword>
<dbReference type="GO" id="GO:0016787">
    <property type="term" value="F:hydrolase activity"/>
    <property type="evidence" value="ECO:0007669"/>
    <property type="project" value="UniProtKB-KW"/>
</dbReference>
<feature type="domain" description="Thioesterase" evidence="24">
    <location>
        <begin position="82"/>
        <end position="157"/>
    </location>
</feature>
<dbReference type="InterPro" id="IPR029069">
    <property type="entry name" value="HotDog_dom_sf"/>
</dbReference>
<evidence type="ECO:0000256" key="2">
    <source>
        <dbReference type="ARBA" id="ARBA00004496"/>
    </source>
</evidence>
<evidence type="ECO:0000313" key="25">
    <source>
        <dbReference type="EMBL" id="SDC73128.1"/>
    </source>
</evidence>
<evidence type="ECO:0000256" key="23">
    <source>
        <dbReference type="ARBA" id="ARBA00048180"/>
    </source>
</evidence>
<comment type="catalytic activity">
    <reaction evidence="19">
        <text>octanoyl-CoA + H2O = octanoate + CoA + H(+)</text>
        <dbReference type="Rhea" id="RHEA:30143"/>
        <dbReference type="ChEBI" id="CHEBI:15377"/>
        <dbReference type="ChEBI" id="CHEBI:15378"/>
        <dbReference type="ChEBI" id="CHEBI:25646"/>
        <dbReference type="ChEBI" id="CHEBI:57287"/>
        <dbReference type="ChEBI" id="CHEBI:57386"/>
    </reaction>
    <physiologicalReaction direction="left-to-right" evidence="19">
        <dbReference type="Rhea" id="RHEA:30144"/>
    </physiologicalReaction>
</comment>
<dbReference type="InterPro" id="IPR052365">
    <property type="entry name" value="THEM4/THEM5_acyl-CoA_thioest"/>
</dbReference>
<comment type="catalytic activity">
    <reaction evidence="13">
        <text>(5Z,8Z,11Z,14Z)-eicosatetraenoyl-CoA + H2O = (5Z,8Z,11Z,14Z)-eicosatetraenoate + CoA + H(+)</text>
        <dbReference type="Rhea" id="RHEA:40151"/>
        <dbReference type="ChEBI" id="CHEBI:15377"/>
        <dbReference type="ChEBI" id="CHEBI:15378"/>
        <dbReference type="ChEBI" id="CHEBI:32395"/>
        <dbReference type="ChEBI" id="CHEBI:57287"/>
        <dbReference type="ChEBI" id="CHEBI:57368"/>
    </reaction>
    <physiologicalReaction direction="left-to-right" evidence="13">
        <dbReference type="Rhea" id="RHEA:40152"/>
    </physiologicalReaction>
</comment>
<dbReference type="PANTHER" id="PTHR12418:SF19">
    <property type="entry name" value="ACYL-COENZYME A THIOESTERASE THEM4"/>
    <property type="match status" value="1"/>
</dbReference>
<keyword evidence="10" id="KW-0443">Lipid metabolism</keyword>
<evidence type="ECO:0000256" key="5">
    <source>
        <dbReference type="ARBA" id="ARBA00022490"/>
    </source>
</evidence>
<evidence type="ECO:0000256" key="19">
    <source>
        <dbReference type="ARBA" id="ARBA00047588"/>
    </source>
</evidence>
<comment type="similarity">
    <text evidence="15">Belongs to the THEM4/THEM5 thioesterase family.</text>
</comment>
<dbReference type="Gene3D" id="3.10.129.10">
    <property type="entry name" value="Hotdog Thioesterase"/>
    <property type="match status" value="1"/>
</dbReference>
<evidence type="ECO:0000256" key="15">
    <source>
        <dbReference type="ARBA" id="ARBA00038456"/>
    </source>
</evidence>
<dbReference type="InterPro" id="IPR006683">
    <property type="entry name" value="Thioestr_dom"/>
</dbReference>
<evidence type="ECO:0000256" key="6">
    <source>
        <dbReference type="ARBA" id="ARBA00022703"/>
    </source>
</evidence>
<dbReference type="EMBL" id="FMYW01000018">
    <property type="protein sequence ID" value="SDC73128.1"/>
    <property type="molecule type" value="Genomic_DNA"/>
</dbReference>
<evidence type="ECO:0000256" key="10">
    <source>
        <dbReference type="ARBA" id="ARBA00023098"/>
    </source>
</evidence>
<comment type="catalytic activity">
    <reaction evidence="22">
        <text>dodecanoyl-CoA + H2O = dodecanoate + CoA + H(+)</text>
        <dbReference type="Rhea" id="RHEA:30135"/>
        <dbReference type="ChEBI" id="CHEBI:15377"/>
        <dbReference type="ChEBI" id="CHEBI:15378"/>
        <dbReference type="ChEBI" id="CHEBI:18262"/>
        <dbReference type="ChEBI" id="CHEBI:57287"/>
        <dbReference type="ChEBI" id="CHEBI:57375"/>
    </reaction>
    <physiologicalReaction direction="left-to-right" evidence="22">
        <dbReference type="Rhea" id="RHEA:30136"/>
    </physiologicalReaction>
</comment>
<evidence type="ECO:0000256" key="22">
    <source>
        <dbReference type="ARBA" id="ARBA00048074"/>
    </source>
</evidence>
<evidence type="ECO:0000256" key="1">
    <source>
        <dbReference type="ARBA" id="ARBA00004170"/>
    </source>
</evidence>
<comment type="catalytic activity">
    <reaction evidence="23">
        <text>tetradecanoyl-CoA + H2O = tetradecanoate + CoA + H(+)</text>
        <dbReference type="Rhea" id="RHEA:40119"/>
        <dbReference type="ChEBI" id="CHEBI:15377"/>
        <dbReference type="ChEBI" id="CHEBI:15378"/>
        <dbReference type="ChEBI" id="CHEBI:30807"/>
        <dbReference type="ChEBI" id="CHEBI:57287"/>
        <dbReference type="ChEBI" id="CHEBI:57385"/>
    </reaction>
    <physiologicalReaction direction="left-to-right" evidence="23">
        <dbReference type="Rhea" id="RHEA:40120"/>
    </physiologicalReaction>
</comment>
<dbReference type="GO" id="GO:0006631">
    <property type="term" value="P:fatty acid metabolic process"/>
    <property type="evidence" value="ECO:0007669"/>
    <property type="project" value="UniProtKB-KW"/>
</dbReference>